<reference evidence="2 3" key="1">
    <citation type="submission" date="2018-07" db="EMBL/GenBank/DDBJ databases">
        <title>The complete nuclear genome of the prasinophyte Chloropicon primus (CCMP1205).</title>
        <authorList>
            <person name="Pombert J.-F."/>
            <person name="Otis C."/>
            <person name="Turmel M."/>
            <person name="Lemieux C."/>
        </authorList>
    </citation>
    <scope>NUCLEOTIDE SEQUENCE [LARGE SCALE GENOMIC DNA]</scope>
    <source>
        <strain evidence="2 3">CCMP1205</strain>
    </source>
</reference>
<dbReference type="Pfam" id="PF07224">
    <property type="entry name" value="Chlorophyllase"/>
    <property type="match status" value="1"/>
</dbReference>
<evidence type="ECO:0008006" key="4">
    <source>
        <dbReference type="Google" id="ProtNLM"/>
    </source>
</evidence>
<dbReference type="EMBL" id="CP031037">
    <property type="protein sequence ID" value="QDZ21020.1"/>
    <property type="molecule type" value="Genomic_DNA"/>
</dbReference>
<accession>A0A5B8MNX5</accession>
<organism evidence="2 3">
    <name type="scientific">Chloropicon primus</name>
    <dbReference type="NCBI Taxonomy" id="1764295"/>
    <lineage>
        <taxon>Eukaryota</taxon>
        <taxon>Viridiplantae</taxon>
        <taxon>Chlorophyta</taxon>
        <taxon>Chloropicophyceae</taxon>
        <taxon>Chloropicales</taxon>
        <taxon>Chloropicaceae</taxon>
        <taxon>Chloropicon</taxon>
    </lineage>
</organism>
<evidence type="ECO:0000313" key="3">
    <source>
        <dbReference type="Proteomes" id="UP000316726"/>
    </source>
</evidence>
<protein>
    <recommendedName>
        <fullName evidence="4">Chlorophyllase</fullName>
    </recommendedName>
</protein>
<proteinExistence type="predicted"/>
<feature type="chain" id="PRO_5022748263" description="Chlorophyllase" evidence="1">
    <location>
        <begin position="25"/>
        <end position="345"/>
    </location>
</feature>
<keyword evidence="1" id="KW-0732">Signal</keyword>
<dbReference type="InterPro" id="IPR029058">
    <property type="entry name" value="AB_hydrolase_fold"/>
</dbReference>
<dbReference type="PANTHER" id="PTHR33428">
    <property type="entry name" value="CHLOROPHYLLASE-2, CHLOROPLASTIC"/>
    <property type="match status" value="1"/>
</dbReference>
<feature type="signal peptide" evidence="1">
    <location>
        <begin position="1"/>
        <end position="24"/>
    </location>
</feature>
<dbReference type="SUPFAM" id="SSF53474">
    <property type="entry name" value="alpha/beta-Hydrolases"/>
    <property type="match status" value="1"/>
</dbReference>
<dbReference type="OrthoDB" id="2363873at2759"/>
<dbReference type="AlphaFoldDB" id="A0A5B8MNX5"/>
<evidence type="ECO:0000313" key="2">
    <source>
        <dbReference type="EMBL" id="QDZ21020.1"/>
    </source>
</evidence>
<dbReference type="InterPro" id="IPR017395">
    <property type="entry name" value="Chlorophyllase-like"/>
</dbReference>
<sequence>MVKTHATSRLLAITLALLACSAMAIRPLEDAHSPPGRSLLDVGQYDVRKTYFSSPHSLVVLTPSARNGTEPTGRETYPAIIFAHGLCGPVGDYEAILEAIAGQGFIVVANREQLRCGPSWRQLFTFNPFGNLKAAANGGVMVENLRKEVDFLLNWNQTPAFDGERIGLVGHSMGGGAVIDLAAKLASSHPGIVKAVAAIAPWPSSVAHKINAPLLLICSKNDQICPCNGMVGAATGVGYSLPSRMMLGAVFEGNDGRWFGGVDAIYDDALKNQERNNVTIERFHKGGHFAMAGISREAVIRLGESWGQPRWMASMGTAFAEIKDGSNPFPEVKSLVTTFLDKNVK</sequence>
<keyword evidence="3" id="KW-1185">Reference proteome</keyword>
<dbReference type="Gene3D" id="3.40.50.1820">
    <property type="entry name" value="alpha/beta hydrolase"/>
    <property type="match status" value="1"/>
</dbReference>
<dbReference type="PANTHER" id="PTHR33428:SF14">
    <property type="entry name" value="CARBOXYLESTERASE TYPE B DOMAIN-CONTAINING PROTEIN"/>
    <property type="match status" value="1"/>
</dbReference>
<dbReference type="PROSITE" id="PS51257">
    <property type="entry name" value="PROKAR_LIPOPROTEIN"/>
    <property type="match status" value="1"/>
</dbReference>
<dbReference type="Proteomes" id="UP000316726">
    <property type="component" value="Chromosome 4"/>
</dbReference>
<name>A0A5B8MNX5_9CHLO</name>
<gene>
    <name evidence="2" type="ORF">A3770_04p35380</name>
</gene>
<evidence type="ECO:0000256" key="1">
    <source>
        <dbReference type="SAM" id="SignalP"/>
    </source>
</evidence>